<accession>W6YPN0</accession>
<protein>
    <submittedName>
        <fullName evidence="1">Uncharacterized protein</fullName>
    </submittedName>
</protein>
<dbReference type="Proteomes" id="UP000053841">
    <property type="component" value="Unassembled WGS sequence"/>
</dbReference>
<evidence type="ECO:0000313" key="2">
    <source>
        <dbReference type="Proteomes" id="UP000053841"/>
    </source>
</evidence>
<gene>
    <name evidence="1" type="ORF">COCCADRAFT_36761</name>
</gene>
<dbReference type="AlphaFoldDB" id="W6YPN0"/>
<sequence length="263" mass="29080">MDGWRALVLPLIMGAHEEPEMQSQLGPMWQQAMLELLIRQCVFPMFTPWSGSKAGERGRGRDARETSLACRERVKLLWPKLPEKNSRFKVTLFLPPALAPPAHTTVNFVSRRPVCLDNVAYDPQTPPQPAPSSSPSSQTCLCHPALSCGAWRPCLLPTTYFVCLSPPSFSTSTSTSTSTAHAPETTASLSICPSFFTSAPRPGLTNTLLFVCCLHPLFLPSHSRFKQSSLRPAVRLHTHTYHHTYARPIRHTTQRTAAQGAAH</sequence>
<keyword evidence="2" id="KW-1185">Reference proteome</keyword>
<dbReference type="HOGENOM" id="CLU_1057645_0_0_1"/>
<name>W6YPN0_COCC2</name>
<dbReference type="RefSeq" id="XP_007712283.1">
    <property type="nucleotide sequence ID" value="XM_007714093.1"/>
</dbReference>
<reference evidence="1 2" key="1">
    <citation type="journal article" date="2013" name="PLoS Genet.">
        <title>Comparative genome structure, secondary metabolite, and effector coding capacity across Cochliobolus pathogens.</title>
        <authorList>
            <person name="Condon B.J."/>
            <person name="Leng Y."/>
            <person name="Wu D."/>
            <person name="Bushley K.E."/>
            <person name="Ohm R.A."/>
            <person name="Otillar R."/>
            <person name="Martin J."/>
            <person name="Schackwitz W."/>
            <person name="Grimwood J."/>
            <person name="MohdZainudin N."/>
            <person name="Xue C."/>
            <person name="Wang R."/>
            <person name="Manning V.A."/>
            <person name="Dhillon B."/>
            <person name="Tu Z.J."/>
            <person name="Steffenson B.J."/>
            <person name="Salamov A."/>
            <person name="Sun H."/>
            <person name="Lowry S."/>
            <person name="LaButti K."/>
            <person name="Han J."/>
            <person name="Copeland A."/>
            <person name="Lindquist E."/>
            <person name="Barry K."/>
            <person name="Schmutz J."/>
            <person name="Baker S.E."/>
            <person name="Ciuffetti L.M."/>
            <person name="Grigoriev I.V."/>
            <person name="Zhong S."/>
            <person name="Turgeon B.G."/>
        </authorList>
    </citation>
    <scope>NUCLEOTIDE SEQUENCE [LARGE SCALE GENOMIC DNA]</scope>
    <source>
        <strain evidence="1 2">26-R-13</strain>
    </source>
</reference>
<dbReference type="GeneID" id="19148360"/>
<dbReference type="EMBL" id="KI964611">
    <property type="protein sequence ID" value="EUC33391.1"/>
    <property type="molecule type" value="Genomic_DNA"/>
</dbReference>
<evidence type="ECO:0000313" key="1">
    <source>
        <dbReference type="EMBL" id="EUC33391.1"/>
    </source>
</evidence>
<organism evidence="1 2">
    <name type="scientific">Cochliobolus carbonum (strain 26-R-13)</name>
    <name type="common">Maize leaf spot fungus</name>
    <name type="synonym">Bipolaris zeicola</name>
    <dbReference type="NCBI Taxonomy" id="930089"/>
    <lineage>
        <taxon>Eukaryota</taxon>
        <taxon>Fungi</taxon>
        <taxon>Dikarya</taxon>
        <taxon>Ascomycota</taxon>
        <taxon>Pezizomycotina</taxon>
        <taxon>Dothideomycetes</taxon>
        <taxon>Pleosporomycetidae</taxon>
        <taxon>Pleosporales</taxon>
        <taxon>Pleosporineae</taxon>
        <taxon>Pleosporaceae</taxon>
        <taxon>Bipolaris</taxon>
    </lineage>
</organism>
<dbReference type="OrthoDB" id="10404762at2759"/>
<dbReference type="KEGG" id="bze:COCCADRAFT_36761"/>
<proteinExistence type="predicted"/>